<dbReference type="GO" id="GO:0004325">
    <property type="term" value="F:ferrochelatase activity"/>
    <property type="evidence" value="ECO:0007669"/>
    <property type="project" value="InterPro"/>
</dbReference>
<dbReference type="Gene3D" id="1.10.8.610">
    <property type="entry name" value="SirC, precorrin-2 dehydrogenase, C-terminal helical domain-like"/>
    <property type="match status" value="1"/>
</dbReference>
<comment type="catalytic activity">
    <reaction evidence="6">
        <text>precorrin-2 + NAD(+) = sirohydrochlorin + NADH + 2 H(+)</text>
        <dbReference type="Rhea" id="RHEA:15613"/>
        <dbReference type="ChEBI" id="CHEBI:15378"/>
        <dbReference type="ChEBI" id="CHEBI:57540"/>
        <dbReference type="ChEBI" id="CHEBI:57945"/>
        <dbReference type="ChEBI" id="CHEBI:58351"/>
        <dbReference type="ChEBI" id="CHEBI:58827"/>
        <dbReference type="EC" id="1.3.1.76"/>
    </reaction>
</comment>
<feature type="domain" description="Siroheme synthase central" evidence="7">
    <location>
        <begin position="117"/>
        <end position="143"/>
    </location>
</feature>
<evidence type="ECO:0000313" key="8">
    <source>
        <dbReference type="EMBL" id="VAW40393.1"/>
    </source>
</evidence>
<evidence type="ECO:0000256" key="1">
    <source>
        <dbReference type="ARBA" id="ARBA00005010"/>
    </source>
</evidence>
<gene>
    <name evidence="8" type="ORF">MNBD_DELTA04-1505</name>
</gene>
<evidence type="ECO:0000259" key="7">
    <source>
        <dbReference type="Pfam" id="PF14824"/>
    </source>
</evidence>
<protein>
    <recommendedName>
        <fullName evidence="2">precorrin-2 dehydrogenase</fullName>
        <ecNumber evidence="2">1.3.1.76</ecNumber>
    </recommendedName>
</protein>
<comment type="pathway">
    <text evidence="1">Porphyrin-containing compound metabolism; siroheme biosynthesis; sirohydrochlorin from precorrin-2: step 1/1.</text>
</comment>
<dbReference type="InterPro" id="IPR006367">
    <property type="entry name" value="Sirohaem_synthase_N"/>
</dbReference>
<name>A0A3B0VJ98_9ZZZZ</name>
<dbReference type="NCBIfam" id="TIGR01470">
    <property type="entry name" value="cysG_Nterm"/>
    <property type="match status" value="1"/>
</dbReference>
<dbReference type="SUPFAM" id="SSF75615">
    <property type="entry name" value="Siroheme synthase middle domains-like"/>
    <property type="match status" value="1"/>
</dbReference>
<dbReference type="SUPFAM" id="SSF51735">
    <property type="entry name" value="NAD(P)-binding Rossmann-fold domains"/>
    <property type="match status" value="1"/>
</dbReference>
<dbReference type="InterPro" id="IPR036291">
    <property type="entry name" value="NAD(P)-bd_dom_sf"/>
</dbReference>
<dbReference type="UniPathway" id="UPA00262">
    <property type="reaction ID" value="UER00222"/>
</dbReference>
<keyword evidence="8" id="KW-0456">Lyase</keyword>
<keyword evidence="5" id="KW-0627">Porphyrin biosynthesis</keyword>
<dbReference type="Pfam" id="PF14824">
    <property type="entry name" value="Sirohm_synth_M"/>
    <property type="match status" value="1"/>
</dbReference>
<dbReference type="PANTHER" id="PTHR35330">
    <property type="entry name" value="SIROHEME BIOSYNTHESIS PROTEIN MET8"/>
    <property type="match status" value="1"/>
</dbReference>
<evidence type="ECO:0000256" key="3">
    <source>
        <dbReference type="ARBA" id="ARBA00023002"/>
    </source>
</evidence>
<dbReference type="GO" id="GO:0019354">
    <property type="term" value="P:siroheme biosynthetic process"/>
    <property type="evidence" value="ECO:0007669"/>
    <property type="project" value="UniProtKB-UniPathway"/>
</dbReference>
<dbReference type="InterPro" id="IPR028281">
    <property type="entry name" value="Sirohaem_synthase_central"/>
</dbReference>
<sequence length="221" mass="24792">MYPVCLNITGKLCIVIGGGTVARRKVHSLLADRATVRVISPGLTKELAELAAQGEIEWRNKSYQDEDLRGAFLVFAATDNREVQEAVCRQARSNGQLVNVADDPECCSFQVPATVRRGDLTLAVATHGRSPAVAAMIRQQLEDEFGPEYQTLLELMSMIRKHVLAGNECEEEKKNLYKNVLHRDIILWLRTGQKDRLRRHLLEVLGPEFIFELEGPGQDIL</sequence>
<keyword evidence="3 8" id="KW-0560">Oxidoreductase</keyword>
<dbReference type="PANTHER" id="PTHR35330:SF1">
    <property type="entry name" value="SIROHEME BIOSYNTHESIS PROTEIN MET8"/>
    <property type="match status" value="1"/>
</dbReference>
<accession>A0A3B0VJ98</accession>
<dbReference type="EC" id="1.3.1.76" evidence="2"/>
<dbReference type="InterPro" id="IPR028161">
    <property type="entry name" value="Met8-like"/>
</dbReference>
<evidence type="ECO:0000256" key="4">
    <source>
        <dbReference type="ARBA" id="ARBA00023027"/>
    </source>
</evidence>
<proteinExistence type="predicted"/>
<keyword evidence="4" id="KW-0520">NAD</keyword>
<dbReference type="AlphaFoldDB" id="A0A3B0VJ98"/>
<dbReference type="Pfam" id="PF13241">
    <property type="entry name" value="NAD_binding_7"/>
    <property type="match status" value="1"/>
</dbReference>
<dbReference type="EMBL" id="UOEY01000102">
    <property type="protein sequence ID" value="VAW40393.1"/>
    <property type="molecule type" value="Genomic_DNA"/>
</dbReference>
<dbReference type="InterPro" id="IPR042518">
    <property type="entry name" value="SirC_C"/>
</dbReference>
<dbReference type="Gene3D" id="3.40.50.720">
    <property type="entry name" value="NAD(P)-binding Rossmann-like Domain"/>
    <property type="match status" value="1"/>
</dbReference>
<dbReference type="GO" id="GO:0043115">
    <property type="term" value="F:precorrin-2 dehydrogenase activity"/>
    <property type="evidence" value="ECO:0007669"/>
    <property type="project" value="UniProtKB-EC"/>
</dbReference>
<organism evidence="8">
    <name type="scientific">hydrothermal vent metagenome</name>
    <dbReference type="NCBI Taxonomy" id="652676"/>
    <lineage>
        <taxon>unclassified sequences</taxon>
        <taxon>metagenomes</taxon>
        <taxon>ecological metagenomes</taxon>
    </lineage>
</organism>
<evidence type="ECO:0000256" key="5">
    <source>
        <dbReference type="ARBA" id="ARBA00023244"/>
    </source>
</evidence>
<reference evidence="8" key="1">
    <citation type="submission" date="2018-06" db="EMBL/GenBank/DDBJ databases">
        <authorList>
            <person name="Zhirakovskaya E."/>
        </authorList>
    </citation>
    <scope>NUCLEOTIDE SEQUENCE</scope>
</reference>
<evidence type="ECO:0000256" key="2">
    <source>
        <dbReference type="ARBA" id="ARBA00012400"/>
    </source>
</evidence>
<evidence type="ECO:0000256" key="6">
    <source>
        <dbReference type="ARBA" id="ARBA00047561"/>
    </source>
</evidence>